<protein>
    <recommendedName>
        <fullName evidence="2">Metal-dependent hydrolase</fullName>
    </recommendedName>
</protein>
<sequence length="63" mass="7254">MGSLTGIDLAFMPKNLPYTMSDPMFVKAVEMVMPKRLFAYHYFELDVPKLKAMLPRGVELMNK</sequence>
<gene>
    <name evidence="1" type="ORF">SDC9_181498</name>
</gene>
<accession>A0A645H684</accession>
<name>A0A645H684_9ZZZZ</name>
<dbReference type="Gene3D" id="3.60.15.10">
    <property type="entry name" value="Ribonuclease Z/Hydroxyacylglutathione hydrolase-like"/>
    <property type="match status" value="1"/>
</dbReference>
<dbReference type="EMBL" id="VSSQ01086825">
    <property type="protein sequence ID" value="MPN34006.1"/>
    <property type="molecule type" value="Genomic_DNA"/>
</dbReference>
<dbReference type="InterPro" id="IPR036866">
    <property type="entry name" value="RibonucZ/Hydroxyglut_hydro"/>
</dbReference>
<evidence type="ECO:0000313" key="1">
    <source>
        <dbReference type="EMBL" id="MPN34006.1"/>
    </source>
</evidence>
<dbReference type="AlphaFoldDB" id="A0A645H684"/>
<proteinExistence type="predicted"/>
<evidence type="ECO:0008006" key="2">
    <source>
        <dbReference type="Google" id="ProtNLM"/>
    </source>
</evidence>
<reference evidence="1" key="1">
    <citation type="submission" date="2019-08" db="EMBL/GenBank/DDBJ databases">
        <authorList>
            <person name="Kucharzyk K."/>
            <person name="Murdoch R.W."/>
            <person name="Higgins S."/>
            <person name="Loffler F."/>
        </authorList>
    </citation>
    <scope>NUCLEOTIDE SEQUENCE</scope>
</reference>
<organism evidence="1">
    <name type="scientific">bioreactor metagenome</name>
    <dbReference type="NCBI Taxonomy" id="1076179"/>
    <lineage>
        <taxon>unclassified sequences</taxon>
        <taxon>metagenomes</taxon>
        <taxon>ecological metagenomes</taxon>
    </lineage>
</organism>
<comment type="caution">
    <text evidence="1">The sequence shown here is derived from an EMBL/GenBank/DDBJ whole genome shotgun (WGS) entry which is preliminary data.</text>
</comment>